<feature type="region of interest" description="Disordered" evidence="2">
    <location>
        <begin position="155"/>
        <end position="204"/>
    </location>
</feature>
<reference evidence="4 5" key="1">
    <citation type="journal article" date="2004" name="Proc. Natl. Acad. Sci. U.S.A.">
        <title>The diploid genome sequence of Candida albicans.</title>
        <authorList>
            <person name="Jones T."/>
            <person name="Federspiel N.A."/>
            <person name="Chibana H."/>
            <person name="Dungan J."/>
            <person name="Kalman S."/>
            <person name="Magee B.B."/>
            <person name="Newport G."/>
            <person name="Thorstenson Y.R."/>
            <person name="Agabian N."/>
            <person name="Magee P.T."/>
            <person name="Davis R.W."/>
            <person name="Scherer S."/>
        </authorList>
    </citation>
    <scope>NUCLEOTIDE SEQUENCE [LARGE SCALE GENOMIC DNA]</scope>
    <source>
        <strain evidence="5">SC5314 / ATCC MYA-2876</strain>
    </source>
</reference>
<feature type="region of interest" description="Disordered" evidence="2">
    <location>
        <begin position="111"/>
        <end position="136"/>
    </location>
</feature>
<organism evidence="4 5">
    <name type="scientific">Candida albicans (strain SC5314 / ATCC MYA-2876)</name>
    <name type="common">Yeast</name>
    <dbReference type="NCBI Taxonomy" id="237561"/>
    <lineage>
        <taxon>Eukaryota</taxon>
        <taxon>Fungi</taxon>
        <taxon>Dikarya</taxon>
        <taxon>Ascomycota</taxon>
        <taxon>Saccharomycotina</taxon>
        <taxon>Pichiomycetes</taxon>
        <taxon>Debaryomycetaceae</taxon>
        <taxon>Candida/Lodderomyces clade</taxon>
        <taxon>Candida</taxon>
    </lineage>
</organism>
<feature type="region of interest" description="Disordered" evidence="2">
    <location>
        <begin position="1"/>
        <end position="62"/>
    </location>
</feature>
<dbReference type="CGD" id="CAL0000179694">
    <property type="gene designation" value="orf19.14078"/>
</dbReference>
<dbReference type="SMR" id="A0A1D8PKP8"/>
<name>A0A1D8PKP8_CANAL</name>
<dbReference type="RefSeq" id="XP_019330886.1">
    <property type="nucleotide sequence ID" value="XM_019475341.1"/>
</dbReference>
<dbReference type="EMBL" id="CP017625">
    <property type="protein sequence ID" value="AOW28717.1"/>
    <property type="molecule type" value="Genomic_DNA"/>
</dbReference>
<feature type="compositionally biased region" description="Polar residues" evidence="2">
    <location>
        <begin position="190"/>
        <end position="204"/>
    </location>
</feature>
<proteinExistence type="predicted"/>
<feature type="compositionally biased region" description="Basic and acidic residues" evidence="2">
    <location>
        <begin position="120"/>
        <end position="136"/>
    </location>
</feature>
<feature type="compositionally biased region" description="Basic residues" evidence="2">
    <location>
        <begin position="352"/>
        <end position="361"/>
    </location>
</feature>
<dbReference type="AlphaFoldDB" id="A0A1D8PKP8"/>
<dbReference type="OrthoDB" id="3995136at2759"/>
<feature type="compositionally biased region" description="Basic and acidic residues" evidence="2">
    <location>
        <begin position="40"/>
        <end position="50"/>
    </location>
</feature>
<gene>
    <name evidence="4" type="ordered locus">CAALFM_C307140CA</name>
    <name evidence="3" type="ordered locus">orf19.14078</name>
</gene>
<feature type="region of interest" description="Disordered" evidence="2">
    <location>
        <begin position="272"/>
        <end position="365"/>
    </location>
</feature>
<dbReference type="Proteomes" id="UP000000559">
    <property type="component" value="Chromosome 3"/>
</dbReference>
<evidence type="ECO:0000256" key="1">
    <source>
        <dbReference type="SAM" id="Coils"/>
    </source>
</evidence>
<feature type="compositionally biased region" description="Basic and acidic residues" evidence="2">
    <location>
        <begin position="1"/>
        <end position="12"/>
    </location>
</feature>
<protein>
    <submittedName>
        <fullName evidence="4">Uncharacterized protein</fullName>
    </submittedName>
</protein>
<evidence type="ECO:0000313" key="3">
    <source>
        <dbReference type="CGD" id="CAL0000179694"/>
    </source>
</evidence>
<dbReference type="VEuPathDB" id="FungiDB:C3_07140C_A"/>
<reference evidence="4 5" key="2">
    <citation type="journal article" date="2007" name="Genome Biol.">
        <title>Assembly of the Candida albicans genome into sixteen supercontigs aligned on the eight chromosomes.</title>
        <authorList>
            <person name="van het Hoog M."/>
            <person name="Rast T.J."/>
            <person name="Martchenko M."/>
            <person name="Grindle S."/>
            <person name="Dignard D."/>
            <person name="Hogues H."/>
            <person name="Cuomo C."/>
            <person name="Berriman M."/>
            <person name="Scherer S."/>
            <person name="Magee B.B."/>
            <person name="Whiteway M."/>
            <person name="Chibana H."/>
            <person name="Nantel A."/>
            <person name="Magee P.T."/>
        </authorList>
    </citation>
    <scope>GENOME REANNOTATION</scope>
    <source>
        <strain evidence="5">SC5314 / ATCC MYA-2876</strain>
    </source>
</reference>
<keyword evidence="1" id="KW-0175">Coiled coil</keyword>
<feature type="compositionally biased region" description="Polar residues" evidence="2">
    <location>
        <begin position="16"/>
        <end position="39"/>
    </location>
</feature>
<feature type="compositionally biased region" description="Polar residues" evidence="2">
    <location>
        <begin position="155"/>
        <end position="173"/>
    </location>
</feature>
<feature type="compositionally biased region" description="Basic residues" evidence="2">
    <location>
        <begin position="272"/>
        <end position="282"/>
    </location>
</feature>
<feature type="compositionally biased region" description="Basic residues" evidence="2">
    <location>
        <begin position="175"/>
        <end position="188"/>
    </location>
</feature>
<feature type="region of interest" description="Disordered" evidence="2">
    <location>
        <begin position="217"/>
        <end position="241"/>
    </location>
</feature>
<evidence type="ECO:0000313" key="5">
    <source>
        <dbReference type="Proteomes" id="UP000000559"/>
    </source>
</evidence>
<reference evidence="4 5" key="3">
    <citation type="journal article" date="2013" name="Genome Biol.">
        <title>Assembly of a phased diploid Candida albicans genome facilitates allele-specific measurements and provides a simple model for repeat and indel structure.</title>
        <authorList>
            <person name="Muzzey D."/>
            <person name="Schwartz K."/>
            <person name="Weissman J.S."/>
            <person name="Sherlock G."/>
        </authorList>
    </citation>
    <scope>NUCLEOTIDE SEQUENCE [LARGE SCALE GENOMIC DNA]</scope>
    <source>
        <strain evidence="5">SC5314 / ATCC MYA-2876</strain>
    </source>
</reference>
<evidence type="ECO:0000313" key="4">
    <source>
        <dbReference type="EMBL" id="AOW28717.1"/>
    </source>
</evidence>
<feature type="coiled-coil region" evidence="1">
    <location>
        <begin position="459"/>
        <end position="486"/>
    </location>
</feature>
<sequence length="577" mass="64842">MNNRELKKDARIRGSGQRNVQTSQLNINQKPTTSSAQSTTDRKIKKDSRIRGSGSRNVKANHLNIDPSENKRLVSQLSSALTKDGDLELSRSSRRKSSILPYKIIERPKISRKSTTKRVSFKEKSQPRPQQEEAKIEVDSISNLQDFNDEENLEYSQSNITEDSLIPSFQPQIGKSKRKKPSSGKKSKIASDNNSNLPSESILKNTNKLNSNISKAKSKIDTLQSRPIKRHTVSKTALADSPRSSIMETSLFGDTESEISIAHDNTKNTLKALKKVPSRSKKSSNSVESSLISESITKQKESVQPSPTIPKESSVETILSEESEDDTDDNESDNEIKHDDNAYDPDYGRPIISRRKGKGKGKGLPIISSRRKRALPLFDNNANHGNGKTRKTLTIDYPSLVNAANTRGRVQRARMLDVLRYLVSSFDPEVPDNRLHLHQRFQKHLLSSIDNVRDAATSVEDVAKNIASVQKAKKQLRQMILDLRKDHTDIGNQLNELRLQVTNKKLETERLDVIYNQLREVKAYTENPNNNITTKGNLSSTVHMELASLQKIANQTSGLRPTLERINNKLETLDNSI</sequence>
<dbReference type="InParanoid" id="A0A1D8PKP8"/>
<evidence type="ECO:0000256" key="2">
    <source>
        <dbReference type="SAM" id="MobiDB-lite"/>
    </source>
</evidence>
<feature type="compositionally biased region" description="Low complexity" evidence="2">
    <location>
        <begin position="283"/>
        <end position="296"/>
    </location>
</feature>
<accession>A0A1D8PKP8</accession>
<dbReference type="OMA" id="VHSAIND"/>
<dbReference type="GeneID" id="3638439"/>
<keyword evidence="5" id="KW-1185">Reference proteome</keyword>
<feature type="compositionally biased region" description="Acidic residues" evidence="2">
    <location>
        <begin position="319"/>
        <end position="333"/>
    </location>
</feature>
<dbReference type="KEGG" id="cal:CAALFM_C307140CA"/>